<gene>
    <name evidence="3" type="ORF">BC936DRAFT_144641</name>
</gene>
<evidence type="ECO:0000313" key="3">
    <source>
        <dbReference type="EMBL" id="RUP48389.1"/>
    </source>
</evidence>
<evidence type="ECO:0000256" key="1">
    <source>
        <dbReference type="ARBA" id="ARBA00004123"/>
    </source>
</evidence>
<dbReference type="InterPro" id="IPR016722">
    <property type="entry name" value="DNA_pol_alpha_bsu"/>
</dbReference>
<name>A0A433DC43_9FUNG</name>
<protein>
    <submittedName>
        <fullName evidence="3">Uncharacterized protein</fullName>
    </submittedName>
</protein>
<dbReference type="OrthoDB" id="336885at2759"/>
<keyword evidence="4" id="KW-1185">Reference proteome</keyword>
<proteinExistence type="predicted"/>
<dbReference type="EMBL" id="RBNI01003400">
    <property type="protein sequence ID" value="RUP48389.1"/>
    <property type="molecule type" value="Genomic_DNA"/>
</dbReference>
<dbReference type="PANTHER" id="PTHR23061:SF12">
    <property type="entry name" value="DNA POLYMERASE ALPHA SUBUNIT B"/>
    <property type="match status" value="1"/>
</dbReference>
<evidence type="ECO:0000313" key="4">
    <source>
        <dbReference type="Proteomes" id="UP000268093"/>
    </source>
</evidence>
<organism evidence="3 4">
    <name type="scientific">Jimgerdemannia flammicorona</name>
    <dbReference type="NCBI Taxonomy" id="994334"/>
    <lineage>
        <taxon>Eukaryota</taxon>
        <taxon>Fungi</taxon>
        <taxon>Fungi incertae sedis</taxon>
        <taxon>Mucoromycota</taxon>
        <taxon>Mucoromycotina</taxon>
        <taxon>Endogonomycetes</taxon>
        <taxon>Endogonales</taxon>
        <taxon>Endogonaceae</taxon>
        <taxon>Jimgerdemannia</taxon>
    </lineage>
</organism>
<comment type="caution">
    <text evidence="3">The sequence shown here is derived from an EMBL/GenBank/DDBJ whole genome shotgun (WGS) entry which is preliminary data.</text>
</comment>
<dbReference type="AlphaFoldDB" id="A0A433DC43"/>
<evidence type="ECO:0000256" key="2">
    <source>
        <dbReference type="ARBA" id="ARBA00023242"/>
    </source>
</evidence>
<accession>A0A433DC43</accession>
<dbReference type="Proteomes" id="UP000268093">
    <property type="component" value="Unassembled WGS sequence"/>
</dbReference>
<dbReference type="GO" id="GO:0005658">
    <property type="term" value="C:alpha DNA polymerase:primase complex"/>
    <property type="evidence" value="ECO:0007669"/>
    <property type="project" value="TreeGrafter"/>
</dbReference>
<reference evidence="3 4" key="1">
    <citation type="journal article" date="2018" name="New Phytol.">
        <title>Phylogenomics of Endogonaceae and evolution of mycorrhizas within Mucoromycota.</title>
        <authorList>
            <person name="Chang Y."/>
            <person name="Desiro A."/>
            <person name="Na H."/>
            <person name="Sandor L."/>
            <person name="Lipzen A."/>
            <person name="Clum A."/>
            <person name="Barry K."/>
            <person name="Grigoriev I.V."/>
            <person name="Martin F.M."/>
            <person name="Stajich J.E."/>
            <person name="Smith M.E."/>
            <person name="Bonito G."/>
            <person name="Spatafora J.W."/>
        </authorList>
    </citation>
    <scope>NUCLEOTIDE SEQUENCE [LARGE SCALE GENOMIC DNA]</scope>
    <source>
        <strain evidence="3 4">GMNB39</strain>
    </source>
</reference>
<sequence>MNGQPLTFVVAAGPYTLDDNLLFEPLQELVDRILEEQPDLIVLIVDNVVCVNPAHLTRKQAGGMYARMTLHPLQRQVDGTVGEETRAWERTRVDLVRI</sequence>
<keyword evidence="2" id="KW-0539">Nucleus</keyword>
<dbReference type="Gene3D" id="3.60.21.60">
    <property type="match status" value="2"/>
</dbReference>
<dbReference type="GO" id="GO:0006270">
    <property type="term" value="P:DNA replication initiation"/>
    <property type="evidence" value="ECO:0007669"/>
    <property type="project" value="TreeGrafter"/>
</dbReference>
<comment type="subcellular location">
    <subcellularLocation>
        <location evidence="1">Nucleus</location>
    </subcellularLocation>
</comment>
<dbReference type="PANTHER" id="PTHR23061">
    <property type="entry name" value="DNA POLYMERASE 2 ALPHA 70 KDA SUBUNIT"/>
    <property type="match status" value="1"/>
</dbReference>